<gene>
    <name evidence="2" type="ORF">BGZ95_005986</name>
</gene>
<organism evidence="2 3">
    <name type="scientific">Linnemannia exigua</name>
    <dbReference type="NCBI Taxonomy" id="604196"/>
    <lineage>
        <taxon>Eukaryota</taxon>
        <taxon>Fungi</taxon>
        <taxon>Fungi incertae sedis</taxon>
        <taxon>Mucoromycota</taxon>
        <taxon>Mortierellomycotina</taxon>
        <taxon>Mortierellomycetes</taxon>
        <taxon>Mortierellales</taxon>
        <taxon>Mortierellaceae</taxon>
        <taxon>Linnemannia</taxon>
    </lineage>
</organism>
<evidence type="ECO:0000313" key="3">
    <source>
        <dbReference type="Proteomes" id="UP001194580"/>
    </source>
</evidence>
<feature type="compositionally biased region" description="Polar residues" evidence="1">
    <location>
        <begin position="16"/>
        <end position="36"/>
    </location>
</feature>
<keyword evidence="3" id="KW-1185">Reference proteome</keyword>
<comment type="caution">
    <text evidence="2">The sequence shown here is derived from an EMBL/GenBank/DDBJ whole genome shotgun (WGS) entry which is preliminary data.</text>
</comment>
<feature type="region of interest" description="Disordered" evidence="1">
    <location>
        <begin position="1"/>
        <end position="165"/>
    </location>
</feature>
<proteinExistence type="predicted"/>
<dbReference type="AlphaFoldDB" id="A0AAD4DGB4"/>
<evidence type="ECO:0000256" key="1">
    <source>
        <dbReference type="SAM" id="MobiDB-lite"/>
    </source>
</evidence>
<feature type="compositionally biased region" description="Basic and acidic residues" evidence="1">
    <location>
        <begin position="47"/>
        <end position="62"/>
    </location>
</feature>
<dbReference type="Proteomes" id="UP001194580">
    <property type="component" value="Unassembled WGS sequence"/>
</dbReference>
<name>A0AAD4DGB4_9FUNG</name>
<evidence type="ECO:0000313" key="2">
    <source>
        <dbReference type="EMBL" id="KAG0277405.1"/>
    </source>
</evidence>
<accession>A0AAD4DGB4</accession>
<reference evidence="2" key="1">
    <citation type="journal article" date="2020" name="Fungal Divers.">
        <title>Resolving the Mortierellaceae phylogeny through synthesis of multi-gene phylogenetics and phylogenomics.</title>
        <authorList>
            <person name="Vandepol N."/>
            <person name="Liber J."/>
            <person name="Desiro A."/>
            <person name="Na H."/>
            <person name="Kennedy M."/>
            <person name="Barry K."/>
            <person name="Grigoriev I.V."/>
            <person name="Miller A.N."/>
            <person name="O'Donnell K."/>
            <person name="Stajich J.E."/>
            <person name="Bonito G."/>
        </authorList>
    </citation>
    <scope>NUCLEOTIDE SEQUENCE</scope>
    <source>
        <strain evidence="2">NRRL 28262</strain>
    </source>
</reference>
<protein>
    <submittedName>
        <fullName evidence="2">Uncharacterized protein</fullName>
    </submittedName>
</protein>
<feature type="compositionally biased region" description="Acidic residues" evidence="1">
    <location>
        <begin position="156"/>
        <end position="165"/>
    </location>
</feature>
<dbReference type="EMBL" id="JAAAIL010000278">
    <property type="protein sequence ID" value="KAG0277405.1"/>
    <property type="molecule type" value="Genomic_DNA"/>
</dbReference>
<sequence length="165" mass="17205">MSFNLGNSDRLPAIGGNNSNPKNPLQQAINSSNNQRGADMILTPDHPSWHADHSTHSSDHHSSAQNAQRNTGPGSAPGAPYTGGRANTGNTGPFRAGPDNDSYLPAGAVPQGARFDPIMPENVRQGLPNRNAPGQGHGHGQGRPGQNPPGFASGEPDYDELLPPK</sequence>